<sequence>MTDVHGRALLVQPDQIAMIQQAGPSQRWHGVAANVQMAVDGKWIEVRESVSDIEQQLGAQ</sequence>
<accession>A0AAW3S2J1</accession>
<proteinExistence type="predicted"/>
<reference evidence="1" key="2">
    <citation type="journal article" date="2020" name="Front. Microbiol.">
        <title>Genetic Variants of the DSF Quorum Sensing System in Stenotrophomonas maltophilia Influence Virulence and Resistance Phenotypes Among Genotypically Diverse Clinical Isolates.</title>
        <authorList>
            <person name="Yero D."/>
            <person name="Huedo P."/>
            <person name="Conchillo-Sole O."/>
            <person name="Martinez-Servat S."/>
            <person name="Mamat U."/>
            <person name="Coves X."/>
            <person name="Llanas F."/>
            <person name="Roca I."/>
            <person name="Vila J."/>
            <person name="Schaible U.E."/>
            <person name="Daura X."/>
            <person name="Gibert I."/>
        </authorList>
    </citation>
    <scope>NUCLEOTIDE SEQUENCE</scope>
    <source>
        <strain evidence="1">OG156</strain>
    </source>
</reference>
<evidence type="ECO:0000313" key="2">
    <source>
        <dbReference type="Proteomes" id="UP000822271"/>
    </source>
</evidence>
<dbReference type="AlphaFoldDB" id="A0AAW3S2J1"/>
<evidence type="ECO:0000313" key="1">
    <source>
        <dbReference type="EMBL" id="MBA0310403.1"/>
    </source>
</evidence>
<comment type="caution">
    <text evidence="1">The sequence shown here is derived from an EMBL/GenBank/DDBJ whole genome shotgun (WGS) entry which is preliminary data.</text>
</comment>
<reference evidence="1" key="1">
    <citation type="submission" date="2018-09" db="EMBL/GenBank/DDBJ databases">
        <authorList>
            <person name="Groschel M."/>
            <person name="Kohl T."/>
            <person name="Conchillo-Sole O."/>
            <person name="Mamat U."/>
            <person name="Yero D."/>
            <person name="Niemann S."/>
            <person name="Daura X."/>
            <person name="Gibert I."/>
        </authorList>
    </citation>
    <scope>NUCLEOTIDE SEQUENCE</scope>
    <source>
        <strain evidence="1">OG156</strain>
    </source>
</reference>
<dbReference type="Proteomes" id="UP000822271">
    <property type="component" value="Unassembled WGS sequence"/>
</dbReference>
<name>A0AAW3S2J1_STEMA</name>
<gene>
    <name evidence="1" type="ORF">D7Y33_05135</name>
</gene>
<organism evidence="1 2">
    <name type="scientific">Stenotrophomonas maltophilia</name>
    <name type="common">Pseudomonas maltophilia</name>
    <name type="synonym">Xanthomonas maltophilia</name>
    <dbReference type="NCBI Taxonomy" id="40324"/>
    <lineage>
        <taxon>Bacteria</taxon>
        <taxon>Pseudomonadati</taxon>
        <taxon>Pseudomonadota</taxon>
        <taxon>Gammaproteobacteria</taxon>
        <taxon>Lysobacterales</taxon>
        <taxon>Lysobacteraceae</taxon>
        <taxon>Stenotrophomonas</taxon>
        <taxon>Stenotrophomonas maltophilia group</taxon>
    </lineage>
</organism>
<protein>
    <submittedName>
        <fullName evidence="1">Uncharacterized protein</fullName>
    </submittedName>
</protein>
<dbReference type="EMBL" id="RAUE01000010">
    <property type="protein sequence ID" value="MBA0310403.1"/>
    <property type="molecule type" value="Genomic_DNA"/>
</dbReference>